<name>A0AAN7Y9A2_9EURO</name>
<organism evidence="2 3">
    <name type="scientific">Lithohypha guttulata</name>
    <dbReference type="NCBI Taxonomy" id="1690604"/>
    <lineage>
        <taxon>Eukaryota</taxon>
        <taxon>Fungi</taxon>
        <taxon>Dikarya</taxon>
        <taxon>Ascomycota</taxon>
        <taxon>Pezizomycotina</taxon>
        <taxon>Eurotiomycetes</taxon>
        <taxon>Chaetothyriomycetidae</taxon>
        <taxon>Chaetothyriales</taxon>
        <taxon>Trichomeriaceae</taxon>
        <taxon>Lithohypha</taxon>
    </lineage>
</organism>
<feature type="compositionally biased region" description="Basic and acidic residues" evidence="1">
    <location>
        <begin position="34"/>
        <end position="43"/>
    </location>
</feature>
<reference evidence="2 3" key="1">
    <citation type="submission" date="2023-08" db="EMBL/GenBank/DDBJ databases">
        <title>Black Yeasts Isolated from many extreme environments.</title>
        <authorList>
            <person name="Coleine C."/>
            <person name="Stajich J.E."/>
            <person name="Selbmann L."/>
        </authorList>
    </citation>
    <scope>NUCLEOTIDE SEQUENCE [LARGE SCALE GENOMIC DNA]</scope>
    <source>
        <strain evidence="2 3">CCFEE 5910</strain>
    </source>
</reference>
<dbReference type="EMBL" id="JAVRRJ010000007">
    <property type="protein sequence ID" value="KAK5082674.1"/>
    <property type="molecule type" value="Genomic_DNA"/>
</dbReference>
<evidence type="ECO:0000256" key="1">
    <source>
        <dbReference type="SAM" id="MobiDB-lite"/>
    </source>
</evidence>
<feature type="compositionally biased region" description="Basic and acidic residues" evidence="1">
    <location>
        <begin position="9"/>
        <end position="19"/>
    </location>
</feature>
<sequence length="141" mass="16211">MTAITDGTKPLRIENRNDDYDNGVVQYQSDTDEDRGRLDRDEVNSEPQRSRTTIYDLPFDVLIVLFGLLNDGTKEGRIALLNLTLTDAFWPWAVGDMVFSHDNFINDMTYESGYWFVFNAVNPGVYNKLEGRLLGEEKHLL</sequence>
<proteinExistence type="predicted"/>
<keyword evidence="3" id="KW-1185">Reference proteome</keyword>
<dbReference type="Proteomes" id="UP001309876">
    <property type="component" value="Unassembled WGS sequence"/>
</dbReference>
<comment type="caution">
    <text evidence="2">The sequence shown here is derived from an EMBL/GenBank/DDBJ whole genome shotgun (WGS) entry which is preliminary data.</text>
</comment>
<accession>A0AAN7Y9A2</accession>
<protein>
    <submittedName>
        <fullName evidence="2">Uncharacterized protein</fullName>
    </submittedName>
</protein>
<evidence type="ECO:0000313" key="3">
    <source>
        <dbReference type="Proteomes" id="UP001309876"/>
    </source>
</evidence>
<evidence type="ECO:0000313" key="2">
    <source>
        <dbReference type="EMBL" id="KAK5082674.1"/>
    </source>
</evidence>
<feature type="region of interest" description="Disordered" evidence="1">
    <location>
        <begin position="1"/>
        <end position="49"/>
    </location>
</feature>
<dbReference type="AlphaFoldDB" id="A0AAN7Y9A2"/>
<gene>
    <name evidence="2" type="ORF">LTR05_006554</name>
</gene>